<accession>A0A166N7L9</accession>
<feature type="region of interest" description="Disordered" evidence="1">
    <location>
        <begin position="275"/>
        <end position="306"/>
    </location>
</feature>
<dbReference type="STRING" id="1081109.A0A166N7L9"/>
<feature type="compositionally biased region" description="Basic and acidic residues" evidence="1">
    <location>
        <begin position="275"/>
        <end position="305"/>
    </location>
</feature>
<proteinExistence type="predicted"/>
<evidence type="ECO:0000313" key="3">
    <source>
        <dbReference type="Proteomes" id="UP000078544"/>
    </source>
</evidence>
<dbReference type="OrthoDB" id="3431913at2759"/>
<evidence type="ECO:0000256" key="1">
    <source>
        <dbReference type="SAM" id="MobiDB-lite"/>
    </source>
</evidence>
<evidence type="ECO:0008006" key="4">
    <source>
        <dbReference type="Google" id="ProtNLM"/>
    </source>
</evidence>
<organism evidence="2 3">
    <name type="scientific">Moelleriella libera RCEF 2490</name>
    <dbReference type="NCBI Taxonomy" id="1081109"/>
    <lineage>
        <taxon>Eukaryota</taxon>
        <taxon>Fungi</taxon>
        <taxon>Dikarya</taxon>
        <taxon>Ascomycota</taxon>
        <taxon>Pezizomycotina</taxon>
        <taxon>Sordariomycetes</taxon>
        <taxon>Hypocreomycetidae</taxon>
        <taxon>Hypocreales</taxon>
        <taxon>Clavicipitaceae</taxon>
        <taxon>Moelleriella</taxon>
    </lineage>
</organism>
<reference evidence="2 3" key="1">
    <citation type="journal article" date="2016" name="Genome Biol. Evol.">
        <title>Divergent and convergent evolution of fungal pathogenicity.</title>
        <authorList>
            <person name="Shang Y."/>
            <person name="Xiao G."/>
            <person name="Zheng P."/>
            <person name="Cen K."/>
            <person name="Zhan S."/>
            <person name="Wang C."/>
        </authorList>
    </citation>
    <scope>NUCLEOTIDE SEQUENCE [LARGE SCALE GENOMIC DNA]</scope>
    <source>
        <strain evidence="2 3">RCEF 2490</strain>
    </source>
</reference>
<gene>
    <name evidence="2" type="ORF">AAL_08142</name>
</gene>
<dbReference type="EMBL" id="AZGY01000031">
    <property type="protein sequence ID" value="KZZ88160.1"/>
    <property type="molecule type" value="Genomic_DNA"/>
</dbReference>
<name>A0A166N7L9_9HYPO</name>
<evidence type="ECO:0000313" key="2">
    <source>
        <dbReference type="EMBL" id="KZZ88160.1"/>
    </source>
</evidence>
<dbReference type="AlphaFoldDB" id="A0A166N7L9"/>
<keyword evidence="3" id="KW-1185">Reference proteome</keyword>
<sequence>MASNNGFFKYSVALMYSDMGEEVDKKSDKEEGVGAKVGEFLKKNLNKGEAALKHAIGLGSQPNAVPVSEPVIDGAPRPVEVGWHPVGGLAGKWFAEQTGLGKMITEKIHKYPDPTQHWAVLVGDFAHQLWMDEKFDVIYTNERIKREEWHKFSVGETKFNDDAVRRAGESVIQSVREKQPAYNLITNNCQTFALQLLDAIKVGSKKEFGTTLAVYERLIGPGRVKDLFVDNQQADGQFHLDESGPKNTVSFAHQIMHDNTAQIDAEQQRLETECDKEGERSDKESAPRGHVEVEQTAKGVDERNSSIRKKTRRFLARVLK</sequence>
<dbReference type="Proteomes" id="UP000078544">
    <property type="component" value="Unassembled WGS sequence"/>
</dbReference>
<protein>
    <recommendedName>
        <fullName evidence="4">DUF862-domain-containing protein</fullName>
    </recommendedName>
</protein>
<comment type="caution">
    <text evidence="2">The sequence shown here is derived from an EMBL/GenBank/DDBJ whole genome shotgun (WGS) entry which is preliminary data.</text>
</comment>